<comment type="domain">
    <text evidence="11 12">The DHHC domain is required for palmitoyltransferase activity.</text>
</comment>
<dbReference type="RefSeq" id="XP_033456605.1">
    <property type="nucleotide sequence ID" value="XM_033602677.1"/>
</dbReference>
<evidence type="ECO:0000256" key="10">
    <source>
        <dbReference type="ARBA" id="ARBA00048048"/>
    </source>
</evidence>
<comment type="similarity">
    <text evidence="11">Belongs to the DHHC palmitoyltransferase family. PFA4 subfamily.</text>
</comment>
<feature type="transmembrane region" description="Helical" evidence="11 12">
    <location>
        <begin position="12"/>
        <end position="30"/>
    </location>
</feature>
<keyword evidence="6 11" id="KW-0472">Membrane</keyword>
<evidence type="ECO:0000256" key="9">
    <source>
        <dbReference type="ARBA" id="ARBA00023315"/>
    </source>
</evidence>
<name>A0A6J3LWC0_9PEZI</name>
<feature type="transmembrane region" description="Helical" evidence="11 12">
    <location>
        <begin position="140"/>
        <end position="159"/>
    </location>
</feature>
<dbReference type="PANTHER" id="PTHR22883">
    <property type="entry name" value="ZINC FINGER DHHC DOMAIN CONTAINING PROTEIN"/>
    <property type="match status" value="1"/>
</dbReference>
<dbReference type="GO" id="GO:0005789">
    <property type="term" value="C:endoplasmic reticulum membrane"/>
    <property type="evidence" value="ECO:0007669"/>
    <property type="project" value="UniProtKB-SubCell"/>
</dbReference>
<comment type="catalytic activity">
    <reaction evidence="10 11 12">
        <text>L-cysteinyl-[protein] + hexadecanoyl-CoA = S-hexadecanoyl-L-cysteinyl-[protein] + CoA</text>
        <dbReference type="Rhea" id="RHEA:36683"/>
        <dbReference type="Rhea" id="RHEA-COMP:10131"/>
        <dbReference type="Rhea" id="RHEA-COMP:11032"/>
        <dbReference type="ChEBI" id="CHEBI:29950"/>
        <dbReference type="ChEBI" id="CHEBI:57287"/>
        <dbReference type="ChEBI" id="CHEBI:57379"/>
        <dbReference type="ChEBI" id="CHEBI:74151"/>
        <dbReference type="EC" id="2.3.1.225"/>
    </reaction>
</comment>
<keyword evidence="2 11" id="KW-0808">Transferase</keyword>
<evidence type="ECO:0000256" key="12">
    <source>
        <dbReference type="RuleBase" id="RU079119"/>
    </source>
</evidence>
<dbReference type="Proteomes" id="UP000504637">
    <property type="component" value="Unplaced"/>
</dbReference>
<sequence>MDTADLQRLAPPGVTALVAFLALTSQWLFYHIEPGPLKANDALVFNILVSALLVCYWRTCLTDPGQIPKDWPDRVKQSWSRPEDLSAEKAALSNRWCRRCEILKPPRAHHCKTCKRCILKMDHHCVWTANCVSHITIPHFVRFLAFAVMAMAQLEYFLYIRGGVLWNSRRLPSYLGPSVLQLAHLFILVSVNSFVLFMLVLLLGRTLWSLVFNTWTIEGWEIERHHTLLRRARGLGGNTLSGPDGRPIVITHQEFPWDVGVWTNLRQGMGNWNPLAWFWPFASSQSVESGLSFQHNEIDDPSKPWPPPDPDRLYKLSRRPIMPLSDGPFTHLEDNNAERIAAFQQRQATDFDARYADADGEYVVKRMPFHERLQQDGDILPAQDYIQNDTGGGIKLGEEAWRNQEGERLADFGVDEEADFYDETDVGIGSDEDVPLAELIRRGHMK</sequence>
<evidence type="ECO:0000256" key="11">
    <source>
        <dbReference type="HAMAP-Rule" id="MF_03199"/>
    </source>
</evidence>
<feature type="domain" description="Palmitoyltransferase DHHC" evidence="13">
    <location>
        <begin position="94"/>
        <end position="220"/>
    </location>
</feature>
<dbReference type="Pfam" id="PF01529">
    <property type="entry name" value="DHHC"/>
    <property type="match status" value="1"/>
</dbReference>
<organism evidence="15">
    <name type="scientific">Dissoconium aciculare CBS 342.82</name>
    <dbReference type="NCBI Taxonomy" id="1314786"/>
    <lineage>
        <taxon>Eukaryota</taxon>
        <taxon>Fungi</taxon>
        <taxon>Dikarya</taxon>
        <taxon>Ascomycota</taxon>
        <taxon>Pezizomycotina</taxon>
        <taxon>Dothideomycetes</taxon>
        <taxon>Dothideomycetidae</taxon>
        <taxon>Mycosphaerellales</taxon>
        <taxon>Dissoconiaceae</taxon>
        <taxon>Dissoconium</taxon>
    </lineage>
</organism>
<keyword evidence="8 11" id="KW-0449">Lipoprotein</keyword>
<evidence type="ECO:0000256" key="5">
    <source>
        <dbReference type="ARBA" id="ARBA00022989"/>
    </source>
</evidence>
<keyword evidence="3 11" id="KW-0812">Transmembrane</keyword>
<keyword evidence="4 11" id="KW-0256">Endoplasmic reticulum</keyword>
<dbReference type="AlphaFoldDB" id="A0A6J3LWC0"/>
<dbReference type="InterPro" id="IPR033682">
    <property type="entry name" value="PFA4"/>
</dbReference>
<evidence type="ECO:0000256" key="2">
    <source>
        <dbReference type="ARBA" id="ARBA00022679"/>
    </source>
</evidence>
<feature type="transmembrane region" description="Helical" evidence="11 12">
    <location>
        <begin position="179"/>
        <end position="203"/>
    </location>
</feature>
<dbReference type="PANTHER" id="PTHR22883:SF476">
    <property type="entry name" value="PALMITOYLTRANSFERASE PFA4"/>
    <property type="match status" value="1"/>
</dbReference>
<keyword evidence="7 11" id="KW-0564">Palmitate</keyword>
<dbReference type="InterPro" id="IPR039859">
    <property type="entry name" value="PFA4/ZDH16/20/ERF2-like"/>
</dbReference>
<evidence type="ECO:0000256" key="6">
    <source>
        <dbReference type="ARBA" id="ARBA00023136"/>
    </source>
</evidence>
<gene>
    <name evidence="11" type="primary">PFA4</name>
    <name evidence="15" type="ORF">K489DRAFT_363109</name>
</gene>
<evidence type="ECO:0000256" key="3">
    <source>
        <dbReference type="ARBA" id="ARBA00022692"/>
    </source>
</evidence>
<evidence type="ECO:0000256" key="4">
    <source>
        <dbReference type="ARBA" id="ARBA00022824"/>
    </source>
</evidence>
<evidence type="ECO:0000256" key="8">
    <source>
        <dbReference type="ARBA" id="ARBA00023288"/>
    </source>
</evidence>
<evidence type="ECO:0000313" key="14">
    <source>
        <dbReference type="Proteomes" id="UP000504637"/>
    </source>
</evidence>
<dbReference type="GO" id="GO:0019706">
    <property type="term" value="F:protein-cysteine S-palmitoyltransferase activity"/>
    <property type="evidence" value="ECO:0007669"/>
    <property type="project" value="UniProtKB-UniRule"/>
</dbReference>
<dbReference type="GO" id="GO:0005794">
    <property type="term" value="C:Golgi apparatus"/>
    <property type="evidence" value="ECO:0007669"/>
    <property type="project" value="TreeGrafter"/>
</dbReference>
<feature type="transmembrane region" description="Helical" evidence="11 12">
    <location>
        <begin position="42"/>
        <end position="59"/>
    </location>
</feature>
<evidence type="ECO:0000313" key="15">
    <source>
        <dbReference type="RefSeq" id="XP_033456605.1"/>
    </source>
</evidence>
<dbReference type="InterPro" id="IPR001594">
    <property type="entry name" value="Palmitoyltrfase_DHHC"/>
</dbReference>
<protein>
    <recommendedName>
        <fullName evidence="11">Palmitoyltransferase PFA4</fullName>
        <ecNumber evidence="11">2.3.1.225</ecNumber>
    </recommendedName>
    <alternativeName>
        <fullName evidence="11">Protein S-acyltransferase</fullName>
        <shortName evidence="11">PAT</shortName>
    </alternativeName>
    <alternativeName>
        <fullName evidence="11">Protein fatty acyltransferase 4</fullName>
    </alternativeName>
</protein>
<evidence type="ECO:0000259" key="13">
    <source>
        <dbReference type="Pfam" id="PF01529"/>
    </source>
</evidence>
<evidence type="ECO:0000256" key="1">
    <source>
        <dbReference type="ARBA" id="ARBA00004141"/>
    </source>
</evidence>
<comment type="subcellular location">
    <subcellularLocation>
        <location evidence="11">Endoplasmic reticulum membrane</location>
        <topology evidence="11">Multi-pass membrane protein</topology>
    </subcellularLocation>
    <subcellularLocation>
        <location evidence="1">Membrane</location>
        <topology evidence="1">Multi-pass membrane protein</topology>
    </subcellularLocation>
</comment>
<dbReference type="GO" id="GO:0006612">
    <property type="term" value="P:protein targeting to membrane"/>
    <property type="evidence" value="ECO:0007669"/>
    <property type="project" value="TreeGrafter"/>
</dbReference>
<evidence type="ECO:0000256" key="7">
    <source>
        <dbReference type="ARBA" id="ARBA00023139"/>
    </source>
</evidence>
<feature type="active site" description="S-palmitoyl cysteine intermediate" evidence="11">
    <location>
        <position position="125"/>
    </location>
</feature>
<dbReference type="OrthoDB" id="331948at2759"/>
<dbReference type="EC" id="2.3.1.225" evidence="11"/>
<reference evidence="15" key="3">
    <citation type="submission" date="2025-08" db="UniProtKB">
        <authorList>
            <consortium name="RefSeq"/>
        </authorList>
    </citation>
    <scope>IDENTIFICATION</scope>
    <source>
        <strain evidence="15">CBS 342.82</strain>
    </source>
</reference>
<dbReference type="HAMAP" id="MF_03199">
    <property type="entry name" value="DHHC_PAT_PFA4"/>
    <property type="match status" value="1"/>
</dbReference>
<keyword evidence="14" id="KW-1185">Reference proteome</keyword>
<proteinExistence type="inferred from homology"/>
<comment type="function">
    <text evidence="11">Mediates the reversible addition of palmitate to target proteins, thereby regulating their membrane association and biological function.</text>
</comment>
<keyword evidence="5 11" id="KW-1133">Transmembrane helix</keyword>
<dbReference type="PROSITE" id="PS50216">
    <property type="entry name" value="DHHC"/>
    <property type="match status" value="1"/>
</dbReference>
<accession>A0A6J3LWC0</accession>
<keyword evidence="9 11" id="KW-0012">Acyltransferase</keyword>
<reference evidence="15" key="2">
    <citation type="submission" date="2020-04" db="EMBL/GenBank/DDBJ databases">
        <authorList>
            <consortium name="NCBI Genome Project"/>
        </authorList>
    </citation>
    <scope>NUCLEOTIDE SEQUENCE</scope>
    <source>
        <strain evidence="15">CBS 342.82</strain>
    </source>
</reference>
<reference evidence="15" key="1">
    <citation type="submission" date="2020-01" db="EMBL/GenBank/DDBJ databases">
        <authorList>
            <consortium name="DOE Joint Genome Institute"/>
            <person name="Haridas S."/>
            <person name="Albert R."/>
            <person name="Binder M."/>
            <person name="Bloem J."/>
            <person name="Labutti K."/>
            <person name="Salamov A."/>
            <person name="Andreopoulos B."/>
            <person name="Baker S.E."/>
            <person name="Barry K."/>
            <person name="Bills G."/>
            <person name="Bluhm B.H."/>
            <person name="Cannon C."/>
            <person name="Castanera R."/>
            <person name="Culley D.E."/>
            <person name="Daum C."/>
            <person name="Ezra D."/>
            <person name="Gonzalez J.B."/>
            <person name="Henrissat B."/>
            <person name="Kuo A."/>
            <person name="Liang C."/>
            <person name="Lipzen A."/>
            <person name="Lutzoni F."/>
            <person name="Magnuson J."/>
            <person name="Mondo S."/>
            <person name="Nolan M."/>
            <person name="Ohm R."/>
            <person name="Pangilinan J."/>
            <person name="Park H.-J."/>
            <person name="Ramirez L."/>
            <person name="Alfaro M."/>
            <person name="Sun H."/>
            <person name="Tritt A."/>
            <person name="Yoshinaga Y."/>
            <person name="Zwiers L.-H."/>
            <person name="Turgeon B.G."/>
            <person name="Goodwin S.B."/>
            <person name="Spatafora J.W."/>
            <person name="Crous P.W."/>
            <person name="Grigoriev I.V."/>
        </authorList>
    </citation>
    <scope>NUCLEOTIDE SEQUENCE</scope>
    <source>
        <strain evidence="15">CBS 342.82</strain>
    </source>
</reference>